<evidence type="ECO:0000256" key="2">
    <source>
        <dbReference type="ARBA" id="ARBA00022737"/>
    </source>
</evidence>
<dbReference type="PRINTS" id="PR00961">
    <property type="entry name" value="HUDSXLRNA"/>
</dbReference>
<evidence type="ECO:0000313" key="6">
    <source>
        <dbReference type="EMBL" id="CAF0922075.1"/>
    </source>
</evidence>
<evidence type="ECO:0000256" key="4">
    <source>
        <dbReference type="PROSITE-ProRule" id="PRU00176"/>
    </source>
</evidence>
<dbReference type="FunFam" id="3.30.70.330:FF:000480">
    <property type="entry name" value="Fne, isoform A"/>
    <property type="match status" value="1"/>
</dbReference>
<evidence type="ECO:0000259" key="5">
    <source>
        <dbReference type="PROSITE" id="PS50102"/>
    </source>
</evidence>
<gene>
    <name evidence="6" type="ORF">EDS130_LOCUS10824</name>
</gene>
<sequence length="538" mass="60711">MSRPILNNKLIIEVIYHKEVLLIKIKHHYQITTSSKRSASKAFHYKDQSSSMKKQRYHPRTSDHSIANLNKQITFHYCSDIFSPYFSFYMRVNPTNENVIICESTVLPPTSTKHQEIIDNQQAEDEYYYSEMAAFNRQNGNTSETRSIGGVSLTDDESNLSDKIRTNLIINYLPQTMTQDEIKDLFGSIGAIESCKLVRDKTTGQSLGYGFVNFIRTEDADKAVKTMNGLRLQNKTIKISFARPSSETIKFANLYICGIPKQWTTKELENYFSSCGKIITSRILTDANTGSDEIDEQAVLLDEYHFWFYMFDFICRFLSGASKSVGFIRFDQRSEAEIAISKLNGTIPKGFTDPINVKFANTPNAAKSMIGLPLAPSYLPGIPTPQQPVLTTVPPIRQQLNRYRETHERSKYRYSPLSPADFFAAASYLPAAAAAASATTLTSSTDIASVGWCIFVYNLAPETEESILWQLFGPFGAVQNVKIIRDFQSQKCKGFGFVTMTNYDEALMAINSLNGFTLGNRVLQVSFKTNKPMPIRAF</sequence>
<comment type="similarity">
    <text evidence="1">Belongs to the RRM elav family.</text>
</comment>
<dbReference type="GO" id="GO:1990904">
    <property type="term" value="C:ribonucleoprotein complex"/>
    <property type="evidence" value="ECO:0007669"/>
    <property type="project" value="InterPro"/>
</dbReference>
<feature type="domain" description="RRM" evidence="5">
    <location>
        <begin position="452"/>
        <end position="530"/>
    </location>
</feature>
<protein>
    <recommendedName>
        <fullName evidence="5">RRM domain-containing protein</fullName>
    </recommendedName>
</protein>
<dbReference type="CDD" id="cd12377">
    <property type="entry name" value="RRM3_Hu"/>
    <property type="match status" value="1"/>
</dbReference>
<dbReference type="SMART" id="SM00360">
    <property type="entry name" value="RRM"/>
    <property type="match status" value="3"/>
</dbReference>
<evidence type="ECO:0000256" key="3">
    <source>
        <dbReference type="ARBA" id="ARBA00022884"/>
    </source>
</evidence>
<dbReference type="GO" id="GO:0003723">
    <property type="term" value="F:RNA binding"/>
    <property type="evidence" value="ECO:0007669"/>
    <property type="project" value="UniProtKB-UniRule"/>
</dbReference>
<dbReference type="SUPFAM" id="SSF54928">
    <property type="entry name" value="RNA-binding domain, RBD"/>
    <property type="match status" value="2"/>
</dbReference>
<dbReference type="Pfam" id="PF00076">
    <property type="entry name" value="RRM_1"/>
    <property type="match status" value="2"/>
</dbReference>
<accession>A0A814B0I9</accession>
<dbReference type="InterPro" id="IPR035979">
    <property type="entry name" value="RBD_domain_sf"/>
</dbReference>
<proteinExistence type="inferred from homology"/>
<dbReference type="OrthoDB" id="266020at2759"/>
<comment type="caution">
    <text evidence="6">The sequence shown here is derived from an EMBL/GenBank/DDBJ whole genome shotgun (WGS) entry which is preliminary data.</text>
</comment>
<reference evidence="6" key="1">
    <citation type="submission" date="2021-02" db="EMBL/GenBank/DDBJ databases">
        <authorList>
            <person name="Nowell W R."/>
        </authorList>
    </citation>
    <scope>NUCLEOTIDE SEQUENCE</scope>
</reference>
<dbReference type="CDD" id="cd12650">
    <property type="entry name" value="RRM1_Hu"/>
    <property type="match status" value="1"/>
</dbReference>
<dbReference type="Proteomes" id="UP000663852">
    <property type="component" value="Unassembled WGS sequence"/>
</dbReference>
<evidence type="ECO:0000256" key="1">
    <source>
        <dbReference type="ARBA" id="ARBA00006266"/>
    </source>
</evidence>
<dbReference type="InterPro" id="IPR002343">
    <property type="entry name" value="Hud_Sxl_RNA"/>
</dbReference>
<keyword evidence="3 4" id="KW-0694">RNA-binding</keyword>
<name>A0A814B0I9_ADIRI</name>
<dbReference type="InterPro" id="IPR012677">
    <property type="entry name" value="Nucleotide-bd_a/b_plait_sf"/>
</dbReference>
<organism evidence="6 7">
    <name type="scientific">Adineta ricciae</name>
    <name type="common">Rotifer</name>
    <dbReference type="NCBI Taxonomy" id="249248"/>
    <lineage>
        <taxon>Eukaryota</taxon>
        <taxon>Metazoa</taxon>
        <taxon>Spiralia</taxon>
        <taxon>Gnathifera</taxon>
        <taxon>Rotifera</taxon>
        <taxon>Eurotatoria</taxon>
        <taxon>Bdelloidea</taxon>
        <taxon>Adinetida</taxon>
        <taxon>Adinetidae</taxon>
        <taxon>Adineta</taxon>
    </lineage>
</organism>
<keyword evidence="2" id="KW-0677">Repeat</keyword>
<dbReference type="InterPro" id="IPR000504">
    <property type="entry name" value="RRM_dom"/>
</dbReference>
<feature type="domain" description="RRM" evidence="5">
    <location>
        <begin position="252"/>
        <end position="362"/>
    </location>
</feature>
<dbReference type="EMBL" id="CAJNOJ010000038">
    <property type="protein sequence ID" value="CAF0922075.1"/>
    <property type="molecule type" value="Genomic_DNA"/>
</dbReference>
<dbReference type="PANTHER" id="PTHR10352">
    <property type="entry name" value="EUKARYOTIC TRANSLATION INITIATION FACTOR 3 SUBUNIT G"/>
    <property type="match status" value="1"/>
</dbReference>
<dbReference type="FunFam" id="3.30.70.330:FF:000006">
    <property type="entry name" value="ELAV-like 3"/>
    <property type="match status" value="1"/>
</dbReference>
<dbReference type="Gene3D" id="3.30.70.330">
    <property type="match status" value="3"/>
</dbReference>
<evidence type="ECO:0000313" key="7">
    <source>
        <dbReference type="Proteomes" id="UP000663852"/>
    </source>
</evidence>
<dbReference type="InterPro" id="IPR034775">
    <property type="entry name" value="Elav_RRM1"/>
</dbReference>
<feature type="domain" description="RRM" evidence="5">
    <location>
        <begin position="166"/>
        <end position="244"/>
    </location>
</feature>
<dbReference type="AlphaFoldDB" id="A0A814B0I9"/>
<dbReference type="PROSITE" id="PS50102">
    <property type="entry name" value="RRM"/>
    <property type="match status" value="3"/>
</dbReference>